<protein>
    <recommendedName>
        <fullName evidence="6">Lipoprotein</fullName>
    </recommendedName>
</protein>
<dbReference type="PATRIC" id="fig|1238180.3.peg.374"/>
<dbReference type="EMBL" id="ANMG01000003">
    <property type="protein sequence ID" value="EMD29618.1"/>
    <property type="molecule type" value="Genomic_DNA"/>
</dbReference>
<feature type="chain" id="PRO_5039636763" description="Lipoprotein" evidence="1">
    <location>
        <begin position="32"/>
        <end position="123"/>
    </location>
</feature>
<dbReference type="Proteomes" id="UP000188551">
    <property type="component" value="Unassembled WGS sequence"/>
</dbReference>
<feature type="signal peptide" evidence="1">
    <location>
        <begin position="1"/>
        <end position="31"/>
    </location>
</feature>
<evidence type="ECO:0000313" key="2">
    <source>
        <dbReference type="EMBL" id="EMD29618.1"/>
    </source>
</evidence>
<reference evidence="2 4" key="1">
    <citation type="submission" date="2012-10" db="EMBL/GenBank/DDBJ databases">
        <title>Genome assembly of Amycolatopsis azurea DSM 43854.</title>
        <authorList>
            <person name="Khatri I."/>
            <person name="Kaur I."/>
            <person name="Subramanian S."/>
            <person name="Mayilraj S."/>
        </authorList>
    </citation>
    <scope>NUCLEOTIDE SEQUENCE [LARGE SCALE GENOMIC DNA]</scope>
    <source>
        <strain evidence="2 4">DSM 43854</strain>
    </source>
</reference>
<dbReference type="Proteomes" id="UP000014137">
    <property type="component" value="Unassembled WGS sequence"/>
</dbReference>
<evidence type="ECO:0008006" key="6">
    <source>
        <dbReference type="Google" id="ProtNLM"/>
    </source>
</evidence>
<keyword evidence="1" id="KW-0732">Signal</keyword>
<evidence type="ECO:0000313" key="5">
    <source>
        <dbReference type="Proteomes" id="UP000188551"/>
    </source>
</evidence>
<dbReference type="RefSeq" id="WP_005150252.1">
    <property type="nucleotide sequence ID" value="NZ_ANMG01000003.1"/>
</dbReference>
<reference evidence="3 5" key="2">
    <citation type="submission" date="2017-02" db="EMBL/GenBank/DDBJ databases">
        <title>Amycolatopsis azurea DSM 43854 draft genome.</title>
        <authorList>
            <person name="Mayilraj S."/>
        </authorList>
    </citation>
    <scope>NUCLEOTIDE SEQUENCE [LARGE SCALE GENOMIC DNA]</scope>
    <source>
        <strain evidence="3 5">DSM 43854</strain>
    </source>
</reference>
<name>M2PYB4_9PSEU</name>
<organism evidence="2 4">
    <name type="scientific">Amycolatopsis azurea DSM 43854</name>
    <dbReference type="NCBI Taxonomy" id="1238180"/>
    <lineage>
        <taxon>Bacteria</taxon>
        <taxon>Bacillati</taxon>
        <taxon>Actinomycetota</taxon>
        <taxon>Actinomycetes</taxon>
        <taxon>Pseudonocardiales</taxon>
        <taxon>Pseudonocardiaceae</taxon>
        <taxon>Amycolatopsis</taxon>
    </lineage>
</organism>
<sequence length="123" mass="13631">MRNLPTERVPRRYRGAALSTLLFLAVVVACSGTAPGTGPRFDDETTDGVAAELTCMKHQPQAPGPRYTDETLRRTDETLALLRYYTANGAKPYCDGNDVTDIDRRWIDLYIALGADAEKVKRP</sequence>
<evidence type="ECO:0000256" key="1">
    <source>
        <dbReference type="SAM" id="SignalP"/>
    </source>
</evidence>
<dbReference type="PROSITE" id="PS51257">
    <property type="entry name" value="PROKAR_LIPOPROTEIN"/>
    <property type="match status" value="1"/>
</dbReference>
<gene>
    <name evidence="3" type="ORF">B0293_07810</name>
    <name evidence="2" type="ORF">C791_2977</name>
</gene>
<evidence type="ECO:0000313" key="3">
    <source>
        <dbReference type="EMBL" id="OOC07564.1"/>
    </source>
</evidence>
<dbReference type="EMBL" id="MUXN01000004">
    <property type="protein sequence ID" value="OOC07564.1"/>
    <property type="molecule type" value="Genomic_DNA"/>
</dbReference>
<dbReference type="OrthoDB" id="3542207at2"/>
<accession>M2PYB4</accession>
<proteinExistence type="predicted"/>
<dbReference type="AlphaFoldDB" id="M2PYB4"/>
<evidence type="ECO:0000313" key="4">
    <source>
        <dbReference type="Proteomes" id="UP000014137"/>
    </source>
</evidence>
<keyword evidence="5" id="KW-1185">Reference proteome</keyword>
<comment type="caution">
    <text evidence="2">The sequence shown here is derived from an EMBL/GenBank/DDBJ whole genome shotgun (WGS) entry which is preliminary data.</text>
</comment>